<comment type="caution">
    <text evidence="1">The sequence shown here is derived from an EMBL/GenBank/DDBJ whole genome shotgun (WGS) entry which is preliminary data.</text>
</comment>
<evidence type="ECO:0000313" key="1">
    <source>
        <dbReference type="EMBL" id="TGJ77765.1"/>
    </source>
</evidence>
<evidence type="ECO:0000313" key="2">
    <source>
        <dbReference type="Proteomes" id="UP000297714"/>
    </source>
</evidence>
<accession>A0A4Z0YE95</accession>
<dbReference type="Proteomes" id="UP000297714">
    <property type="component" value="Unassembled WGS sequence"/>
</dbReference>
<dbReference type="AlphaFoldDB" id="A0A4Z0YE95"/>
<protein>
    <submittedName>
        <fullName evidence="1">Uncharacterized protein</fullName>
    </submittedName>
</protein>
<sequence>MVTVAIALRHFVNRNRENTFCCFPDSGQQQLFMLFRRESVNPVAFLKKRIIEKMRSKKNGEQDDLFSVFVYYGMISSLLKH</sequence>
<keyword evidence="2" id="KW-1185">Reference proteome</keyword>
<proteinExistence type="predicted"/>
<organism evidence="1 2">
    <name type="scientific">Caproiciproducens galactitolivorans</name>
    <dbReference type="NCBI Taxonomy" id="642589"/>
    <lineage>
        <taxon>Bacteria</taxon>
        <taxon>Bacillati</taxon>
        <taxon>Bacillota</taxon>
        <taxon>Clostridia</taxon>
        <taxon>Eubacteriales</taxon>
        <taxon>Acutalibacteraceae</taxon>
        <taxon>Caproiciproducens</taxon>
    </lineage>
</organism>
<reference evidence="1 2" key="1">
    <citation type="submission" date="2019-04" db="EMBL/GenBank/DDBJ databases">
        <authorList>
            <person name="Poehlein A."/>
            <person name="Bengelsdorf F.R."/>
            <person name="Duerre P."/>
            <person name="Daniel R."/>
        </authorList>
    </citation>
    <scope>NUCLEOTIDE SEQUENCE [LARGE SCALE GENOMIC DNA]</scope>
    <source>
        <strain evidence="1 2">BS-1</strain>
    </source>
</reference>
<name>A0A4Z0YE95_9FIRM</name>
<dbReference type="EMBL" id="SRMQ01000001">
    <property type="protein sequence ID" value="TGJ77765.1"/>
    <property type="molecule type" value="Genomic_DNA"/>
</dbReference>
<gene>
    <name evidence="1" type="ORF">CAGA_01670</name>
</gene>